<dbReference type="eggNOG" id="COG2243">
    <property type="taxonomic scope" value="Bacteria"/>
</dbReference>
<organism evidence="9 10">
    <name type="scientific">Streptococcus merionis</name>
    <dbReference type="NCBI Taxonomy" id="400065"/>
    <lineage>
        <taxon>Bacteria</taxon>
        <taxon>Bacillati</taxon>
        <taxon>Bacillota</taxon>
        <taxon>Bacilli</taxon>
        <taxon>Lactobacillales</taxon>
        <taxon>Streptococcaceae</taxon>
        <taxon>Streptococcus</taxon>
    </lineage>
</organism>
<dbReference type="STRING" id="1123308.GCA_000380085_01297"/>
<protein>
    <submittedName>
        <fullName evidence="9">Cobalt-precorrin-2 C(20)-methyltransferase</fullName>
        <ecNumber evidence="9">2.1.1.130</ecNumber>
        <ecNumber evidence="9">2.1.1.151</ecNumber>
    </submittedName>
</protein>
<dbReference type="KEGG" id="smen:SAMEA4412692_0365"/>
<name>A0A239SMZ1_9STRE</name>
<evidence type="ECO:0000313" key="9">
    <source>
        <dbReference type="EMBL" id="SNU86756.1"/>
    </source>
</evidence>
<dbReference type="Proteomes" id="UP000215185">
    <property type="component" value="Chromosome 1"/>
</dbReference>
<gene>
    <name evidence="9" type="primary">cbiL</name>
    <name evidence="9" type="ORF">SAMEA4412692_00365</name>
</gene>
<dbReference type="SUPFAM" id="SSF53790">
    <property type="entry name" value="Tetrapyrrole methylase"/>
    <property type="match status" value="1"/>
</dbReference>
<dbReference type="Pfam" id="PF00590">
    <property type="entry name" value="TP_methylase"/>
    <property type="match status" value="1"/>
</dbReference>
<dbReference type="OrthoDB" id="9804789at2"/>
<dbReference type="InterPro" id="IPR035996">
    <property type="entry name" value="4pyrrol_Methylase_sf"/>
</dbReference>
<dbReference type="GO" id="GO:0043781">
    <property type="term" value="F:cobalt-factor II C20-methyltransferase activity"/>
    <property type="evidence" value="ECO:0007669"/>
    <property type="project" value="UniProtKB-EC"/>
</dbReference>
<dbReference type="NCBIfam" id="NF004059">
    <property type="entry name" value="PRK05576.1-2"/>
    <property type="match status" value="1"/>
</dbReference>
<dbReference type="Gene3D" id="3.30.950.10">
    <property type="entry name" value="Methyltransferase, Cobalt-precorrin-4 Transmethylase, Domain 2"/>
    <property type="match status" value="1"/>
</dbReference>
<evidence type="ECO:0000256" key="4">
    <source>
        <dbReference type="ARBA" id="ARBA00022603"/>
    </source>
</evidence>
<dbReference type="InterPro" id="IPR014776">
    <property type="entry name" value="4pyrrole_Mease_sub2"/>
</dbReference>
<dbReference type="InterPro" id="IPR000878">
    <property type="entry name" value="4pyrrol_Mease"/>
</dbReference>
<dbReference type="RefSeq" id="WP_018373848.1">
    <property type="nucleotide sequence ID" value="NZ_LT906439.1"/>
</dbReference>
<dbReference type="InterPro" id="IPR014777">
    <property type="entry name" value="4pyrrole_Mease_sub1"/>
</dbReference>
<evidence type="ECO:0000313" key="10">
    <source>
        <dbReference type="Proteomes" id="UP000215185"/>
    </source>
</evidence>
<keyword evidence="10" id="KW-1185">Reference proteome</keyword>
<dbReference type="AlphaFoldDB" id="A0A239SMZ1"/>
<keyword evidence="3" id="KW-0169">Cobalamin biosynthesis</keyword>
<accession>A0A239SMZ1</accession>
<evidence type="ECO:0000259" key="8">
    <source>
        <dbReference type="Pfam" id="PF00590"/>
    </source>
</evidence>
<evidence type="ECO:0000256" key="6">
    <source>
        <dbReference type="ARBA" id="ARBA00022691"/>
    </source>
</evidence>
<dbReference type="EMBL" id="LT906439">
    <property type="protein sequence ID" value="SNU86756.1"/>
    <property type="molecule type" value="Genomic_DNA"/>
</dbReference>
<dbReference type="UniPathway" id="UPA00148"/>
<evidence type="ECO:0000256" key="1">
    <source>
        <dbReference type="ARBA" id="ARBA00004953"/>
    </source>
</evidence>
<dbReference type="InterPro" id="IPR006364">
    <property type="entry name" value="CobI/CbiL/CobIJ_dom"/>
</dbReference>
<dbReference type="EC" id="2.1.1.130" evidence="9"/>
<evidence type="ECO:0000256" key="3">
    <source>
        <dbReference type="ARBA" id="ARBA00022573"/>
    </source>
</evidence>
<keyword evidence="4 9" id="KW-0489">Methyltransferase</keyword>
<dbReference type="CDD" id="cd11645">
    <property type="entry name" value="Precorrin_2_C20_MT"/>
    <property type="match status" value="1"/>
</dbReference>
<comment type="pathway">
    <text evidence="1">Cofactor biosynthesis; adenosylcobalamin biosynthesis.</text>
</comment>
<dbReference type="NCBIfam" id="TIGR01467">
    <property type="entry name" value="cobI_cbiL"/>
    <property type="match status" value="1"/>
</dbReference>
<dbReference type="Gene3D" id="3.40.1010.10">
    <property type="entry name" value="Cobalt-precorrin-4 Transmethylase, Domain 1"/>
    <property type="match status" value="1"/>
</dbReference>
<proteinExistence type="inferred from homology"/>
<evidence type="ECO:0000256" key="2">
    <source>
        <dbReference type="ARBA" id="ARBA00005879"/>
    </source>
</evidence>
<dbReference type="PANTHER" id="PTHR43467:SF2">
    <property type="entry name" value="COBALT-PRECORRIN-2 C(20)-METHYLTRANSFERASE"/>
    <property type="match status" value="1"/>
</dbReference>
<dbReference type="GO" id="GO:0032259">
    <property type="term" value="P:methylation"/>
    <property type="evidence" value="ECO:0007669"/>
    <property type="project" value="UniProtKB-KW"/>
</dbReference>
<dbReference type="EC" id="2.1.1.151" evidence="9"/>
<sequence>MAKFYGIGIGPGDSELVTVKASRLLGDLDIVYTPEAKKRSKSLALSIAEPYLSEQLEIKQRHFPMIASLDEKKKQWEAIAAEIVEDVQAGKNVGFITLGDPMVYSTYSYLLDILKEDIETQTIPGITSFTSMASELGQPLTMDEESFAVVPATTDVEKMDAALRLHDTVVLMKVANHLDVVLPLLAKHQLLEQTFLVSHSSSEKQIIMKGVDKLAPDSKLSYFTTMIVKKNVL</sequence>
<comment type="similarity">
    <text evidence="2 7">Belongs to the precorrin methyltransferase family.</text>
</comment>
<dbReference type="InterPro" id="IPR012382">
    <property type="entry name" value="CobI/CbiL"/>
</dbReference>
<evidence type="ECO:0000256" key="5">
    <source>
        <dbReference type="ARBA" id="ARBA00022679"/>
    </source>
</evidence>
<evidence type="ECO:0000256" key="7">
    <source>
        <dbReference type="PIRNR" id="PIRNR036427"/>
    </source>
</evidence>
<dbReference type="GO" id="GO:0030788">
    <property type="term" value="F:precorrin-2 C20-methyltransferase activity"/>
    <property type="evidence" value="ECO:0007669"/>
    <property type="project" value="UniProtKB-EC"/>
</dbReference>
<keyword evidence="5 9" id="KW-0808">Transferase</keyword>
<dbReference type="PIRSF" id="PIRSF036427">
    <property type="entry name" value="Precrrn-2_mtase"/>
    <property type="match status" value="1"/>
</dbReference>
<dbReference type="GO" id="GO:0009236">
    <property type="term" value="P:cobalamin biosynthetic process"/>
    <property type="evidence" value="ECO:0007669"/>
    <property type="project" value="UniProtKB-UniRule"/>
</dbReference>
<keyword evidence="6" id="KW-0949">S-adenosyl-L-methionine</keyword>
<reference evidence="9 10" key="1">
    <citation type="submission" date="2017-06" db="EMBL/GenBank/DDBJ databases">
        <authorList>
            <consortium name="Pathogen Informatics"/>
        </authorList>
    </citation>
    <scope>NUCLEOTIDE SEQUENCE [LARGE SCALE GENOMIC DNA]</scope>
    <source>
        <strain evidence="9 10">NCTC13788</strain>
    </source>
</reference>
<feature type="domain" description="Tetrapyrrole methylase" evidence="8">
    <location>
        <begin position="3"/>
        <end position="210"/>
    </location>
</feature>
<dbReference type="PANTHER" id="PTHR43467">
    <property type="entry name" value="COBALT-PRECORRIN-2 C(20)-METHYLTRANSFERASE"/>
    <property type="match status" value="1"/>
</dbReference>